<reference evidence="3 4" key="1">
    <citation type="submission" date="2024-09" db="EMBL/GenBank/DDBJ databases">
        <title>Floridaenema gen nov. (Aerosakkonemataceae, Aerosakkonematales ord. nov., Cyanobacteria) from benthic tropical and subtropical fresh waters, with the description of four new species.</title>
        <authorList>
            <person name="Moretto J.A."/>
            <person name="Berthold D.E."/>
            <person name="Lefler F.W."/>
            <person name="Huang I.-S."/>
            <person name="Laughinghouse H. IV."/>
        </authorList>
    </citation>
    <scope>NUCLEOTIDE SEQUENCE [LARGE SCALE GENOMIC DNA]</scope>
    <source>
        <strain evidence="3 4">BLCC-F46</strain>
    </source>
</reference>
<dbReference type="SUPFAM" id="SSF51338">
    <property type="entry name" value="Composite domain of metallo-dependent hydrolases"/>
    <property type="match status" value="1"/>
</dbReference>
<keyword evidence="4" id="KW-1185">Reference proteome</keyword>
<dbReference type="PANTHER" id="PTHR43794">
    <property type="entry name" value="AMINOHYDROLASE SSNA-RELATED"/>
    <property type="match status" value="1"/>
</dbReference>
<gene>
    <name evidence="3" type="ORF">ACE1CC_25235</name>
</gene>
<dbReference type="InterPro" id="IPR050287">
    <property type="entry name" value="MTA/SAH_deaminase"/>
</dbReference>
<dbReference type="Proteomes" id="UP001576774">
    <property type="component" value="Unassembled WGS sequence"/>
</dbReference>
<accession>A0ABV4XDE1</accession>
<dbReference type="Gene3D" id="2.30.40.10">
    <property type="entry name" value="Urease, subunit C, domain 1"/>
    <property type="match status" value="1"/>
</dbReference>
<evidence type="ECO:0000256" key="1">
    <source>
        <dbReference type="ARBA" id="ARBA00022801"/>
    </source>
</evidence>
<dbReference type="SUPFAM" id="SSF51556">
    <property type="entry name" value="Metallo-dependent hydrolases"/>
    <property type="match status" value="1"/>
</dbReference>
<evidence type="ECO:0000259" key="2">
    <source>
        <dbReference type="Pfam" id="PF01979"/>
    </source>
</evidence>
<dbReference type="InterPro" id="IPR011059">
    <property type="entry name" value="Metal-dep_hydrolase_composite"/>
</dbReference>
<proteinExistence type="predicted"/>
<dbReference type="CDD" id="cd01298">
    <property type="entry name" value="ATZ_TRZ_like"/>
    <property type="match status" value="1"/>
</dbReference>
<keyword evidence="1" id="KW-0378">Hydrolase</keyword>
<organism evidence="3 4">
    <name type="scientific">Floridaenema aerugineum BLCC-F46</name>
    <dbReference type="NCBI Taxonomy" id="3153654"/>
    <lineage>
        <taxon>Bacteria</taxon>
        <taxon>Bacillati</taxon>
        <taxon>Cyanobacteriota</taxon>
        <taxon>Cyanophyceae</taxon>
        <taxon>Oscillatoriophycideae</taxon>
        <taxon>Aerosakkonematales</taxon>
        <taxon>Aerosakkonemataceae</taxon>
        <taxon>Floridanema</taxon>
        <taxon>Floridanema aerugineum</taxon>
    </lineage>
</organism>
<protein>
    <submittedName>
        <fullName evidence="3">Amidohydrolase family protein</fullName>
    </submittedName>
</protein>
<feature type="domain" description="Amidohydrolase-related" evidence="2">
    <location>
        <begin position="56"/>
        <end position="413"/>
    </location>
</feature>
<dbReference type="Gene3D" id="3.20.20.140">
    <property type="entry name" value="Metal-dependent hydrolases"/>
    <property type="match status" value="1"/>
</dbReference>
<sequence>MSNWLISGGTILTSDDAGTVIENGYVLIAGNKIVAVGSGEPENTNVDRVIDATGMLVCPGFINAHTHLCMILGRSLGSDRALLHWLSEAQIPLMQAFEPEDYAISMELGAIENLKAGNTTICEVFFTPHYSDGVDEIAVNSLDRTGIRSIFFRCTNDDNFFDGFLETRADIMRRSEHLICHCQTSRTRIGVGPLVPWSSSPQAFEDAVQISQTKNVLIHLHTSETPEYNDLVRQRTGKSNIEMLADVGALGNQVMLNHCVHLSDSDIELIAETGSHVIHDPTSNMILASGVAPIPKLRAKNINIGLACDGPACNNTQDMIQTMRDAALLQKVVTRQPDILVAKDVFRMATRGGAKAIGMGDSLGAIQPGFLADLILIDTQVPHLTPLHDPIAILVYSARGSDVHTVMVDGEIVMRNRQILTVDEKEVIAKARERARKACDRSQGSKKF</sequence>
<name>A0ABV4XDE1_9CYAN</name>
<dbReference type="PANTHER" id="PTHR43794:SF11">
    <property type="entry name" value="AMIDOHYDROLASE-RELATED DOMAIN-CONTAINING PROTEIN"/>
    <property type="match status" value="1"/>
</dbReference>
<evidence type="ECO:0000313" key="3">
    <source>
        <dbReference type="EMBL" id="MFB2880168.1"/>
    </source>
</evidence>
<dbReference type="EMBL" id="JBHFNQ010000196">
    <property type="protein sequence ID" value="MFB2880168.1"/>
    <property type="molecule type" value="Genomic_DNA"/>
</dbReference>
<dbReference type="InterPro" id="IPR006680">
    <property type="entry name" value="Amidohydro-rel"/>
</dbReference>
<dbReference type="RefSeq" id="WP_413273193.1">
    <property type="nucleotide sequence ID" value="NZ_JBHFNQ010000196.1"/>
</dbReference>
<evidence type="ECO:0000313" key="4">
    <source>
        <dbReference type="Proteomes" id="UP001576774"/>
    </source>
</evidence>
<dbReference type="InterPro" id="IPR032466">
    <property type="entry name" value="Metal_Hydrolase"/>
</dbReference>
<comment type="caution">
    <text evidence="3">The sequence shown here is derived from an EMBL/GenBank/DDBJ whole genome shotgun (WGS) entry which is preliminary data.</text>
</comment>
<dbReference type="Pfam" id="PF01979">
    <property type="entry name" value="Amidohydro_1"/>
    <property type="match status" value="1"/>
</dbReference>